<reference evidence="2 3" key="1">
    <citation type="journal article" date="2011" name="Stand. Genomic Sci.">
        <title>Complete genome sequence of Arthrobacter phenanthrenivorans type strain (Sphe3).</title>
        <authorList>
            <person name="Kallimanis A."/>
            <person name="Labutti K.M."/>
            <person name="Lapidus A."/>
            <person name="Clum A."/>
            <person name="Lykidis A."/>
            <person name="Mavromatis K."/>
            <person name="Pagani I."/>
            <person name="Liolios K."/>
            <person name="Ivanova N."/>
            <person name="Goodwin L."/>
            <person name="Pitluck S."/>
            <person name="Chen A."/>
            <person name="Palaniappan K."/>
            <person name="Markowitz V."/>
            <person name="Bristow J."/>
            <person name="Velentzas A.D."/>
            <person name="Perisynakis A."/>
            <person name="Ouzounis C.C."/>
            <person name="Kyrpides N.C."/>
            <person name="Koukkou A.I."/>
            <person name="Drainas C."/>
        </authorList>
    </citation>
    <scope>NUCLEOTIDE SEQUENCE [LARGE SCALE GENOMIC DNA]</scope>
    <source>
        <strain evidence="3">DSM 18606 / JCM 16027 / LMG 23796 / Sphe3</strain>
    </source>
</reference>
<feature type="region of interest" description="Disordered" evidence="1">
    <location>
        <begin position="1"/>
        <end position="116"/>
    </location>
</feature>
<organism evidence="2 3">
    <name type="scientific">Pseudarthrobacter phenanthrenivorans (strain DSM 18606 / JCM 16027 / LMG 23796 / Sphe3)</name>
    <name type="common">Arthrobacter phenanthrenivorans</name>
    <dbReference type="NCBI Taxonomy" id="930171"/>
    <lineage>
        <taxon>Bacteria</taxon>
        <taxon>Bacillati</taxon>
        <taxon>Actinomycetota</taxon>
        <taxon>Actinomycetes</taxon>
        <taxon>Micrococcales</taxon>
        <taxon>Micrococcaceae</taxon>
        <taxon>Pseudarthrobacter</taxon>
    </lineage>
</organism>
<evidence type="ECO:0000313" key="2">
    <source>
        <dbReference type="EMBL" id="ADX71660.1"/>
    </source>
</evidence>
<accession>F0M9I3</accession>
<dbReference type="AlphaFoldDB" id="F0M9I3"/>
<proteinExistence type="predicted"/>
<dbReference type="RefSeq" id="WP_013599602.1">
    <property type="nucleotide sequence ID" value="NC_015145.1"/>
</dbReference>
<evidence type="ECO:0000313" key="3">
    <source>
        <dbReference type="Proteomes" id="UP000008639"/>
    </source>
</evidence>
<feature type="compositionally biased region" description="Basic and acidic residues" evidence="1">
    <location>
        <begin position="1"/>
        <end position="20"/>
    </location>
</feature>
<sequence>MNDQSRPELPDDDQGRDAEAGMKAAGTSSQDTRSPEQHGKPRQGYLDPRGSESTREMRDTARRRRDAEEKLQQHLMEAKHHIPNEFHHHEHHGEHGHPAQQDGEGQASASEEAPGH</sequence>
<dbReference type="KEGG" id="apn:Asphe3_04450"/>
<name>F0M9I3_PSEPM</name>
<dbReference type="EMBL" id="CP002379">
    <property type="protein sequence ID" value="ADX71660.1"/>
    <property type="molecule type" value="Genomic_DNA"/>
</dbReference>
<protein>
    <submittedName>
        <fullName evidence="2">Uncharacterized protein</fullName>
    </submittedName>
</protein>
<gene>
    <name evidence="2" type="ordered locus">Asphe3_04450</name>
</gene>
<evidence type="ECO:0000256" key="1">
    <source>
        <dbReference type="SAM" id="MobiDB-lite"/>
    </source>
</evidence>
<feature type="compositionally biased region" description="Basic and acidic residues" evidence="1">
    <location>
        <begin position="49"/>
        <end position="97"/>
    </location>
</feature>
<dbReference type="Proteomes" id="UP000008639">
    <property type="component" value="Chromosome"/>
</dbReference>
<dbReference type="HOGENOM" id="CLU_2091737_0_0_11"/>